<proteinExistence type="predicted"/>
<dbReference type="PANTHER" id="PTHR33776:SF4">
    <property type="entry name" value="ENDONUCLEASE_EXONUCLEASE_PHOSPHATASE DOMAIN-CONTAINING PROTEIN"/>
    <property type="match status" value="1"/>
</dbReference>
<dbReference type="InterPro" id="IPR005135">
    <property type="entry name" value="Endo/exonuclease/phosphatase"/>
</dbReference>
<dbReference type="InterPro" id="IPR036691">
    <property type="entry name" value="Endo/exonu/phosph_ase_sf"/>
</dbReference>
<dbReference type="PANTHER" id="PTHR33776">
    <property type="entry name" value="ENDO/EXONUCLEASE/PHOSPHATASE DOMAIN-CONTAINING PROTEIN"/>
    <property type="match status" value="1"/>
</dbReference>
<gene>
    <name evidence="2" type="ORF">NP493_334g00017</name>
</gene>
<reference evidence="2" key="1">
    <citation type="journal article" date="2023" name="Mol. Biol. Evol.">
        <title>Third-Generation Sequencing Reveals the Adaptive Role of the Epigenome in Three Deep-Sea Polychaetes.</title>
        <authorList>
            <person name="Perez M."/>
            <person name="Aroh O."/>
            <person name="Sun Y."/>
            <person name="Lan Y."/>
            <person name="Juniper S.K."/>
            <person name="Young C.R."/>
            <person name="Angers B."/>
            <person name="Qian P.Y."/>
        </authorList>
    </citation>
    <scope>NUCLEOTIDE SEQUENCE</scope>
    <source>
        <strain evidence="2">R07B-5</strain>
    </source>
</reference>
<organism evidence="2 3">
    <name type="scientific">Ridgeia piscesae</name>
    <name type="common">Tubeworm</name>
    <dbReference type="NCBI Taxonomy" id="27915"/>
    <lineage>
        <taxon>Eukaryota</taxon>
        <taxon>Metazoa</taxon>
        <taxon>Spiralia</taxon>
        <taxon>Lophotrochozoa</taxon>
        <taxon>Annelida</taxon>
        <taxon>Polychaeta</taxon>
        <taxon>Sedentaria</taxon>
        <taxon>Canalipalpata</taxon>
        <taxon>Sabellida</taxon>
        <taxon>Siboglinidae</taxon>
        <taxon>Ridgeia</taxon>
    </lineage>
</organism>
<dbReference type="Pfam" id="PF14529">
    <property type="entry name" value="Exo_endo_phos_2"/>
    <property type="match status" value="1"/>
</dbReference>
<keyword evidence="3" id="KW-1185">Reference proteome</keyword>
<accession>A0AAD9L3S2</accession>
<protein>
    <recommendedName>
        <fullName evidence="1">Endonuclease/exonuclease/phosphatase domain-containing protein</fullName>
    </recommendedName>
</protein>
<comment type="caution">
    <text evidence="2">The sequence shown here is derived from an EMBL/GenBank/DDBJ whole genome shotgun (WGS) entry which is preliminary data.</text>
</comment>
<evidence type="ECO:0000313" key="3">
    <source>
        <dbReference type="Proteomes" id="UP001209878"/>
    </source>
</evidence>
<feature type="domain" description="Endonuclease/exonuclease/phosphatase" evidence="1">
    <location>
        <begin position="10"/>
        <end position="120"/>
    </location>
</feature>
<dbReference type="Gene3D" id="3.60.10.10">
    <property type="entry name" value="Endonuclease/exonuclease/phosphatase"/>
    <property type="match status" value="1"/>
</dbReference>
<dbReference type="GO" id="GO:0003824">
    <property type="term" value="F:catalytic activity"/>
    <property type="evidence" value="ECO:0007669"/>
    <property type="project" value="InterPro"/>
</dbReference>
<evidence type="ECO:0000259" key="1">
    <source>
        <dbReference type="Pfam" id="PF14529"/>
    </source>
</evidence>
<evidence type="ECO:0000313" key="2">
    <source>
        <dbReference type="EMBL" id="KAK2182824.1"/>
    </source>
</evidence>
<dbReference type="EMBL" id="JAODUO010000334">
    <property type="protein sequence ID" value="KAK2182824.1"/>
    <property type="molecule type" value="Genomic_DNA"/>
</dbReference>
<dbReference type="SUPFAM" id="SSF56219">
    <property type="entry name" value="DNase I-like"/>
    <property type="match status" value="1"/>
</dbReference>
<dbReference type="AlphaFoldDB" id="A0AAD9L3S2"/>
<dbReference type="Proteomes" id="UP001209878">
    <property type="component" value="Unassembled WGS sequence"/>
</dbReference>
<name>A0AAD9L3S2_RIDPI</name>
<sequence>MTQNKKIIVGIVYRPPSTNITTFTEHVINIIDYLKVENKQCYIMGDFNINLTNYGNHTETQDYIDAMFQHSFIPLINKPTRITTTAATVIDNIYSNDILGTNYQSHGIIYTDISDHLPIFLLTKQINDTKVDAVIETRIYNEQATTTFKESIDQITWDEIYASKHPQESSLMTFYLYTINHFHLLQKLPTRAKKHGI</sequence>